<protein>
    <submittedName>
        <fullName evidence="1">Uncharacterized protein</fullName>
    </submittedName>
</protein>
<feature type="non-terminal residue" evidence="1">
    <location>
        <position position="1"/>
    </location>
</feature>
<evidence type="ECO:0000313" key="1">
    <source>
        <dbReference type="EMBL" id="CAA9464120.1"/>
    </source>
</evidence>
<gene>
    <name evidence="1" type="ORF">AVDCRST_MAG65-90</name>
</gene>
<dbReference type="AlphaFoldDB" id="A0A6J4RCV8"/>
<proteinExistence type="predicted"/>
<dbReference type="EMBL" id="CADCVL010000015">
    <property type="protein sequence ID" value="CAA9464120.1"/>
    <property type="molecule type" value="Genomic_DNA"/>
</dbReference>
<reference evidence="1" key="1">
    <citation type="submission" date="2020-02" db="EMBL/GenBank/DDBJ databases">
        <authorList>
            <person name="Meier V. D."/>
        </authorList>
    </citation>
    <scope>NUCLEOTIDE SEQUENCE</scope>
    <source>
        <strain evidence="1">AVDCRST_MAG65</strain>
    </source>
</reference>
<feature type="non-terminal residue" evidence="1">
    <location>
        <position position="97"/>
    </location>
</feature>
<organism evidence="1">
    <name type="scientific">uncultured Solirubrobacteraceae bacterium</name>
    <dbReference type="NCBI Taxonomy" id="1162706"/>
    <lineage>
        <taxon>Bacteria</taxon>
        <taxon>Bacillati</taxon>
        <taxon>Actinomycetota</taxon>
        <taxon>Thermoleophilia</taxon>
        <taxon>Solirubrobacterales</taxon>
        <taxon>Solirubrobacteraceae</taxon>
        <taxon>environmental samples</taxon>
    </lineage>
</organism>
<sequence>DRHPALCGADGGDVLVGERDRVELLGRHGLAGRRQRVGALLHLEVHADLEELERRQLADRLGAGALLDDVERPLQPERRVGLHADREPHVEVVVAQV</sequence>
<accession>A0A6J4RCV8</accession>
<name>A0A6J4RCV8_9ACTN</name>